<dbReference type="InterPro" id="IPR024623">
    <property type="entry name" value="YtxH"/>
</dbReference>
<name>A0A4P2QDA3_SORCE</name>
<accession>A0A4P2QDA3</accession>
<keyword evidence="2" id="KW-0812">Transmembrane</keyword>
<dbReference type="Pfam" id="PF12732">
    <property type="entry name" value="YtxH"/>
    <property type="match status" value="1"/>
</dbReference>
<proteinExistence type="predicted"/>
<evidence type="ECO:0000313" key="3">
    <source>
        <dbReference type="EMBL" id="AUX27336.1"/>
    </source>
</evidence>
<gene>
    <name evidence="3" type="ORF">SOCEGT47_079230</name>
</gene>
<keyword evidence="2" id="KW-0472">Membrane</keyword>
<feature type="compositionally biased region" description="Basic and acidic residues" evidence="1">
    <location>
        <begin position="52"/>
        <end position="87"/>
    </location>
</feature>
<dbReference type="Proteomes" id="UP000295781">
    <property type="component" value="Chromosome"/>
</dbReference>
<organism evidence="3 4">
    <name type="scientific">Sorangium cellulosum</name>
    <name type="common">Polyangium cellulosum</name>
    <dbReference type="NCBI Taxonomy" id="56"/>
    <lineage>
        <taxon>Bacteria</taxon>
        <taxon>Pseudomonadati</taxon>
        <taxon>Myxococcota</taxon>
        <taxon>Polyangia</taxon>
        <taxon>Polyangiales</taxon>
        <taxon>Polyangiaceae</taxon>
        <taxon>Sorangium</taxon>
    </lineage>
</organism>
<feature type="transmembrane region" description="Helical" evidence="2">
    <location>
        <begin position="24"/>
        <end position="47"/>
    </location>
</feature>
<sequence>MKADDLVKYMADMFPYRRKSSRDWIGPVSVGLGLGIAVGVGLGCLVAPTTGEETRRRLRDSAGRLRHSAERAKDRALGAAHRARDELQESTSSITGERSFADEIGAR</sequence>
<dbReference type="AlphaFoldDB" id="A0A4P2QDA3"/>
<evidence type="ECO:0000313" key="4">
    <source>
        <dbReference type="Proteomes" id="UP000295781"/>
    </source>
</evidence>
<evidence type="ECO:0008006" key="5">
    <source>
        <dbReference type="Google" id="ProtNLM"/>
    </source>
</evidence>
<reference evidence="3 4" key="1">
    <citation type="submission" date="2015-09" db="EMBL/GenBank/DDBJ databases">
        <title>Sorangium comparison.</title>
        <authorList>
            <person name="Zaburannyi N."/>
            <person name="Bunk B."/>
            <person name="Overmann J."/>
            <person name="Mueller R."/>
        </authorList>
    </citation>
    <scope>NUCLEOTIDE SEQUENCE [LARGE SCALE GENOMIC DNA]</scope>
    <source>
        <strain evidence="3 4">So ceGT47</strain>
    </source>
</reference>
<evidence type="ECO:0000256" key="1">
    <source>
        <dbReference type="SAM" id="MobiDB-lite"/>
    </source>
</evidence>
<dbReference type="RefSeq" id="WP_242515637.1">
    <property type="nucleotide sequence ID" value="NZ_CP012670.1"/>
</dbReference>
<dbReference type="EMBL" id="CP012670">
    <property type="protein sequence ID" value="AUX27336.1"/>
    <property type="molecule type" value="Genomic_DNA"/>
</dbReference>
<feature type="region of interest" description="Disordered" evidence="1">
    <location>
        <begin position="51"/>
        <end position="107"/>
    </location>
</feature>
<protein>
    <recommendedName>
        <fullName evidence="5">YtxH domain-containing protein</fullName>
    </recommendedName>
</protein>
<keyword evidence="2" id="KW-1133">Transmembrane helix</keyword>
<evidence type="ECO:0000256" key="2">
    <source>
        <dbReference type="SAM" id="Phobius"/>
    </source>
</evidence>